<dbReference type="eggNOG" id="COG1940">
    <property type="taxonomic scope" value="Bacteria"/>
</dbReference>
<dbReference type="Pfam" id="PF00480">
    <property type="entry name" value="ROK"/>
    <property type="match status" value="1"/>
</dbReference>
<keyword evidence="3" id="KW-1185">Reference proteome</keyword>
<name>A0A060RDY0_9BACT</name>
<dbReference type="SUPFAM" id="SSF53067">
    <property type="entry name" value="Actin-like ATPase domain"/>
    <property type="match status" value="1"/>
</dbReference>
<dbReference type="KEGG" id="rbc:BN938_2136"/>
<accession>A0A060RDY0</accession>
<dbReference type="EC" id="2.7.1.2" evidence="2"/>
<dbReference type="InterPro" id="IPR043129">
    <property type="entry name" value="ATPase_NBD"/>
</dbReference>
<dbReference type="Gene3D" id="3.30.420.40">
    <property type="match status" value="2"/>
</dbReference>
<reference evidence="2 3" key="1">
    <citation type="journal article" date="2015" name="Genome Announc.">
        <title>Complete Genome Sequence of the Novel Leech Symbiont Mucinivorans hirudinis M3T.</title>
        <authorList>
            <person name="Nelson M.C."/>
            <person name="Bomar L."/>
            <person name="Graf J."/>
        </authorList>
    </citation>
    <scope>NUCLEOTIDE SEQUENCE [LARGE SCALE GENOMIC DNA]</scope>
    <source>
        <strain evidence="3">M3</strain>
    </source>
</reference>
<evidence type="ECO:0000313" key="3">
    <source>
        <dbReference type="Proteomes" id="UP000027616"/>
    </source>
</evidence>
<evidence type="ECO:0000313" key="2">
    <source>
        <dbReference type="EMBL" id="CDN32209.1"/>
    </source>
</evidence>
<dbReference type="EMBL" id="HG934468">
    <property type="protein sequence ID" value="CDN32209.1"/>
    <property type="molecule type" value="Genomic_DNA"/>
</dbReference>
<dbReference type="AlphaFoldDB" id="A0A060RDY0"/>
<protein>
    <submittedName>
        <fullName evidence="2">Glucokinase</fullName>
        <ecNumber evidence="2">2.7.1.2</ecNumber>
    </submittedName>
</protein>
<dbReference type="PANTHER" id="PTHR18964">
    <property type="entry name" value="ROK (REPRESSOR, ORF, KINASE) FAMILY"/>
    <property type="match status" value="1"/>
</dbReference>
<organism evidence="2 3">
    <name type="scientific">Mucinivorans hirudinis</name>
    <dbReference type="NCBI Taxonomy" id="1433126"/>
    <lineage>
        <taxon>Bacteria</taxon>
        <taxon>Pseudomonadati</taxon>
        <taxon>Bacteroidota</taxon>
        <taxon>Bacteroidia</taxon>
        <taxon>Bacteroidales</taxon>
        <taxon>Rikenellaceae</taxon>
        <taxon>Mucinivorans</taxon>
    </lineage>
</organism>
<dbReference type="PROSITE" id="PS01125">
    <property type="entry name" value="ROK"/>
    <property type="match status" value="1"/>
</dbReference>
<dbReference type="Proteomes" id="UP000027616">
    <property type="component" value="Chromosome I"/>
</dbReference>
<keyword evidence="2" id="KW-0808">Transferase</keyword>
<dbReference type="OrthoDB" id="9810372at2"/>
<comment type="similarity">
    <text evidence="1">Belongs to the ROK (NagC/XylR) family.</text>
</comment>
<dbReference type="PATRIC" id="fig|1433126.3.peg.2109"/>
<evidence type="ECO:0000256" key="1">
    <source>
        <dbReference type="ARBA" id="ARBA00006479"/>
    </source>
</evidence>
<dbReference type="PANTHER" id="PTHR18964:SF149">
    <property type="entry name" value="BIFUNCTIONAL UDP-N-ACETYLGLUCOSAMINE 2-EPIMERASE_N-ACETYLMANNOSAMINE KINASE"/>
    <property type="match status" value="1"/>
</dbReference>
<dbReference type="GO" id="GO:0004340">
    <property type="term" value="F:glucokinase activity"/>
    <property type="evidence" value="ECO:0007669"/>
    <property type="project" value="UniProtKB-EC"/>
</dbReference>
<keyword evidence="2" id="KW-0418">Kinase</keyword>
<dbReference type="InterPro" id="IPR049874">
    <property type="entry name" value="ROK_cs"/>
</dbReference>
<proteinExistence type="inferred from homology"/>
<dbReference type="STRING" id="1433126.BN938_2136"/>
<dbReference type="HOGENOM" id="CLU_036604_0_1_10"/>
<dbReference type="InterPro" id="IPR000600">
    <property type="entry name" value="ROK"/>
</dbReference>
<gene>
    <name evidence="2" type="ORF">BN938_2136</name>
</gene>
<sequence length="323" mass="34885">MKQLAVGIDIGGTNSVFGLVDREGNMYGEGVIPTKKYPDFDQYLEELYIGIQSIIKAYDEPCELVGIGIGAPNANYYQGTIENAANLIWQGRVPFVEKFKKYFPNLPVIITNDANAAAIGEMMYGAAKGMRDFIVVTLGTGLGSGFVANGEMIYGSDSYAGELGHVVISGGERQCGCGRKGCLETYVSATGIKRTAFKLLADHLEESEFRNVTYNDLTAEMITKAALAGDPLAIEAYEYTGMMLGKALADAVTITSPEAIILFGGLAKAGKYIFEPTKRSMEMNMLRNFRNKVKLLPSGISGKNAAVLGASSLAWQEREKGRK</sequence>